<feature type="compositionally biased region" description="Basic and acidic residues" evidence="1">
    <location>
        <begin position="159"/>
        <end position="169"/>
    </location>
</feature>
<feature type="region of interest" description="Disordered" evidence="1">
    <location>
        <begin position="1"/>
        <end position="123"/>
    </location>
</feature>
<evidence type="ECO:0000256" key="1">
    <source>
        <dbReference type="SAM" id="MobiDB-lite"/>
    </source>
</evidence>
<reference evidence="2 3" key="1">
    <citation type="submission" date="2014-02" db="EMBL/GenBank/DDBJ databases">
        <title>Single nucleus genome sequencing reveals high similarity among nuclei of an endomycorrhizal fungus.</title>
        <authorList>
            <person name="Lin K."/>
            <person name="Geurts R."/>
            <person name="Zhang Z."/>
            <person name="Limpens E."/>
            <person name="Saunders D.G."/>
            <person name="Mu D."/>
            <person name="Pang E."/>
            <person name="Cao H."/>
            <person name="Cha H."/>
            <person name="Lin T."/>
            <person name="Zhou Q."/>
            <person name="Shang Y."/>
            <person name="Li Y."/>
            <person name="Ivanov S."/>
            <person name="Sharma T."/>
            <person name="Velzen R.V."/>
            <person name="Ruijter N.D."/>
            <person name="Aanen D.K."/>
            <person name="Win J."/>
            <person name="Kamoun S."/>
            <person name="Bisseling T."/>
            <person name="Huang S."/>
        </authorList>
    </citation>
    <scope>NUCLEOTIDE SEQUENCE [LARGE SCALE GENOMIC DNA]</scope>
    <source>
        <strain evidence="3">DAOM197198w</strain>
    </source>
</reference>
<gene>
    <name evidence="2" type="ORF">RirG_238610</name>
</gene>
<comment type="caution">
    <text evidence="2">The sequence shown here is derived from an EMBL/GenBank/DDBJ whole genome shotgun (WGS) entry which is preliminary data.</text>
</comment>
<feature type="compositionally biased region" description="Polar residues" evidence="1">
    <location>
        <begin position="1"/>
        <end position="22"/>
    </location>
</feature>
<evidence type="ECO:0000313" key="3">
    <source>
        <dbReference type="Proteomes" id="UP000022910"/>
    </source>
</evidence>
<dbReference type="Proteomes" id="UP000022910">
    <property type="component" value="Unassembled WGS sequence"/>
</dbReference>
<keyword evidence="3" id="KW-1185">Reference proteome</keyword>
<proteinExistence type="predicted"/>
<dbReference type="STRING" id="1432141.A0A015JGC9"/>
<protein>
    <submittedName>
        <fullName evidence="2">Uncharacterized protein</fullName>
    </submittedName>
</protein>
<organism evidence="2 3">
    <name type="scientific">Rhizophagus irregularis (strain DAOM 197198w)</name>
    <name type="common">Glomus intraradices</name>
    <dbReference type="NCBI Taxonomy" id="1432141"/>
    <lineage>
        <taxon>Eukaryota</taxon>
        <taxon>Fungi</taxon>
        <taxon>Fungi incertae sedis</taxon>
        <taxon>Mucoromycota</taxon>
        <taxon>Glomeromycotina</taxon>
        <taxon>Glomeromycetes</taxon>
        <taxon>Glomerales</taxon>
        <taxon>Glomeraceae</taxon>
        <taxon>Rhizophagus</taxon>
    </lineage>
</organism>
<evidence type="ECO:0000313" key="2">
    <source>
        <dbReference type="EMBL" id="EXX54009.1"/>
    </source>
</evidence>
<feature type="compositionally biased region" description="Polar residues" evidence="1">
    <location>
        <begin position="30"/>
        <end position="46"/>
    </location>
</feature>
<accession>A0A015JGC9</accession>
<dbReference type="HOGENOM" id="CLU_963619_0_0_1"/>
<dbReference type="AlphaFoldDB" id="A0A015JGC9"/>
<dbReference type="EMBL" id="JEMT01028667">
    <property type="protein sequence ID" value="EXX54009.1"/>
    <property type="molecule type" value="Genomic_DNA"/>
</dbReference>
<feature type="region of interest" description="Disordered" evidence="1">
    <location>
        <begin position="154"/>
        <end position="175"/>
    </location>
</feature>
<sequence length="289" mass="32528">MSTSARTTRSAAQKGIDNQEQGETMEGVVGTTSTTQDTSNNFTFTPNDEEFTTVKSKATLRQENKKKKKQQHQAAASARLPYNRKQQATFKRQELDPFVAYNPQDTQQKKKTKTGETPKNVDPIVIQLTSATPTANKGKANEDHSDVLQKINTQDQDDQSTHDDSHFDDPSADNQLPEKEMADAEFSPIVLSKHNTWKATCMIPEAPKSTQFCHYIVKIIKSKIDVITTFEEKKPIKMTDDTSQEQKYCHVISIKVNTEVDLNSLCNMTFKMPSATDGDENNVVYSLRK</sequence>
<name>A0A015JGC9_RHIIW</name>